<protein>
    <submittedName>
        <fullName evidence="2">Uncharacterized protein</fullName>
    </submittedName>
</protein>
<comment type="caution">
    <text evidence="2">The sequence shown here is derived from an EMBL/GenBank/DDBJ whole genome shotgun (WGS) entry which is preliminary data.</text>
</comment>
<keyword evidence="3" id="KW-1185">Reference proteome</keyword>
<sequence>MAASAAGSGSAPCIDTSMTASTWRAATNCLARSRASSEPASMSTTCLPAASNSRLAARTTVENIGSSETSPAGGSETITAMESVRRVTRLRAAGLGMYPSSFTTRMTRSRMSAATVGSPFTTLETVDLDTPARVATASSVGRLMWSLPQCVPPGGQGCRGVRSHPPRSLSVDHEENAPRCGSGPRRKFSPDSRGPARPPRRHATATFRRDAFGPGAAKMLLRGHER</sequence>
<evidence type="ECO:0000313" key="2">
    <source>
        <dbReference type="EMBL" id="GAA2998909.1"/>
    </source>
</evidence>
<dbReference type="EMBL" id="BAAAWD010000006">
    <property type="protein sequence ID" value="GAA2998909.1"/>
    <property type="molecule type" value="Genomic_DNA"/>
</dbReference>
<dbReference type="Proteomes" id="UP001499930">
    <property type="component" value="Unassembled WGS sequence"/>
</dbReference>
<accession>A0ABN3XVY6</accession>
<proteinExistence type="predicted"/>
<name>A0ABN3XVY6_9ACTN</name>
<evidence type="ECO:0000313" key="3">
    <source>
        <dbReference type="Proteomes" id="UP001499930"/>
    </source>
</evidence>
<gene>
    <name evidence="2" type="ORF">GCM10017559_19490</name>
</gene>
<evidence type="ECO:0000256" key="1">
    <source>
        <dbReference type="SAM" id="MobiDB-lite"/>
    </source>
</evidence>
<organism evidence="2 3">
    <name type="scientific">Streptosporangium longisporum</name>
    <dbReference type="NCBI Taxonomy" id="46187"/>
    <lineage>
        <taxon>Bacteria</taxon>
        <taxon>Bacillati</taxon>
        <taxon>Actinomycetota</taxon>
        <taxon>Actinomycetes</taxon>
        <taxon>Streptosporangiales</taxon>
        <taxon>Streptosporangiaceae</taxon>
        <taxon>Streptosporangium</taxon>
    </lineage>
</organism>
<feature type="region of interest" description="Disordered" evidence="1">
    <location>
        <begin position="155"/>
        <end position="215"/>
    </location>
</feature>
<reference evidence="2 3" key="1">
    <citation type="journal article" date="2019" name="Int. J. Syst. Evol. Microbiol.">
        <title>The Global Catalogue of Microorganisms (GCM) 10K type strain sequencing project: providing services to taxonomists for standard genome sequencing and annotation.</title>
        <authorList>
            <consortium name="The Broad Institute Genomics Platform"/>
            <consortium name="The Broad Institute Genome Sequencing Center for Infectious Disease"/>
            <person name="Wu L."/>
            <person name="Ma J."/>
        </authorList>
    </citation>
    <scope>NUCLEOTIDE SEQUENCE [LARGE SCALE GENOMIC DNA]</scope>
    <source>
        <strain evidence="2 3">JCM 3106</strain>
    </source>
</reference>